<name>X1R8B0_9ZZZZ</name>
<gene>
    <name evidence="1" type="ORF">S12H4_18507</name>
</gene>
<sequence length="79" mass="9207">MAGNRTIITLPEEDKKWLQSYSRAHDISLAEAVRQGVQKLRISEQQELYRYLVGSTKGIWKKGNGLEYQENIRSEWHSS</sequence>
<evidence type="ECO:0000313" key="1">
    <source>
        <dbReference type="EMBL" id="GAI76798.1"/>
    </source>
</evidence>
<dbReference type="AlphaFoldDB" id="X1R8B0"/>
<proteinExistence type="predicted"/>
<dbReference type="EMBL" id="BARW01009148">
    <property type="protein sequence ID" value="GAI76798.1"/>
    <property type="molecule type" value="Genomic_DNA"/>
</dbReference>
<comment type="caution">
    <text evidence="1">The sequence shown here is derived from an EMBL/GenBank/DDBJ whole genome shotgun (WGS) entry which is preliminary data.</text>
</comment>
<evidence type="ECO:0008006" key="2">
    <source>
        <dbReference type="Google" id="ProtNLM"/>
    </source>
</evidence>
<organism evidence="1">
    <name type="scientific">marine sediment metagenome</name>
    <dbReference type="NCBI Taxonomy" id="412755"/>
    <lineage>
        <taxon>unclassified sequences</taxon>
        <taxon>metagenomes</taxon>
        <taxon>ecological metagenomes</taxon>
    </lineage>
</organism>
<accession>X1R8B0</accession>
<reference evidence="1" key="1">
    <citation type="journal article" date="2014" name="Front. Microbiol.">
        <title>High frequency of phylogenetically diverse reductive dehalogenase-homologous genes in deep subseafloor sedimentary metagenomes.</title>
        <authorList>
            <person name="Kawai M."/>
            <person name="Futagami T."/>
            <person name="Toyoda A."/>
            <person name="Takaki Y."/>
            <person name="Nishi S."/>
            <person name="Hori S."/>
            <person name="Arai W."/>
            <person name="Tsubouchi T."/>
            <person name="Morono Y."/>
            <person name="Uchiyama I."/>
            <person name="Ito T."/>
            <person name="Fujiyama A."/>
            <person name="Inagaki F."/>
            <person name="Takami H."/>
        </authorList>
    </citation>
    <scope>NUCLEOTIDE SEQUENCE</scope>
    <source>
        <strain evidence="1">Expedition CK06-06</strain>
    </source>
</reference>
<protein>
    <recommendedName>
        <fullName evidence="2">CopG family transcriptional regulator</fullName>
    </recommendedName>
</protein>